<gene>
    <name evidence="12" type="ORF">CGI_10027438</name>
</gene>
<keyword evidence="3" id="KW-0963">Cytoplasm</keyword>
<keyword evidence="4" id="KW-0479">Metal-binding</keyword>
<evidence type="ECO:0000256" key="2">
    <source>
        <dbReference type="ARBA" id="ARBA00022473"/>
    </source>
</evidence>
<accession>K1QK23</accession>
<dbReference type="GO" id="GO:0005737">
    <property type="term" value="C:cytoplasm"/>
    <property type="evidence" value="ECO:0007669"/>
    <property type="project" value="UniProtKB-SubCell"/>
</dbReference>
<sequence length="149" mass="17292">MTSNETADSPILSTCLSVAFLDLETVHTKSMPLCVELTERQKHHMQVMKKYNMSLRRYGFFRCPSCNAHWESSHTYKKSQNVEEYHKQDCKKCHIGCEPYRVERLICSICGSRECTCTADERRARHNDPNKPHRSDLCHKCRSGNPCHG</sequence>
<evidence type="ECO:0000256" key="4">
    <source>
        <dbReference type="ARBA" id="ARBA00022723"/>
    </source>
</evidence>
<dbReference type="InterPro" id="IPR027377">
    <property type="entry name" value="ZAR1/RTP1-5-like_Znf-3CxxC"/>
</dbReference>
<name>K1QK23_MAGGI</name>
<evidence type="ECO:0000256" key="8">
    <source>
        <dbReference type="ARBA" id="ARBA00022884"/>
    </source>
</evidence>
<dbReference type="PANTHER" id="PTHR31054">
    <property type="entry name" value="ZYGOTE ARREST PROTEIN 1-LIKE ISOFORM X1"/>
    <property type="match status" value="1"/>
</dbReference>
<evidence type="ECO:0000259" key="11">
    <source>
        <dbReference type="SMART" id="SM01328"/>
    </source>
</evidence>
<dbReference type="AlphaFoldDB" id="K1QK23"/>
<evidence type="ECO:0000313" key="12">
    <source>
        <dbReference type="EMBL" id="EKC29225.1"/>
    </source>
</evidence>
<keyword evidence="2" id="KW-0217">Developmental protein</keyword>
<dbReference type="Pfam" id="PF13695">
    <property type="entry name" value="Zn_ribbon_3CxxC"/>
    <property type="match status" value="1"/>
</dbReference>
<dbReference type="InterPro" id="IPR026775">
    <property type="entry name" value="Zar1"/>
</dbReference>
<dbReference type="SMART" id="SM01328">
    <property type="entry name" value="zf-3CxxC"/>
    <property type="match status" value="1"/>
</dbReference>
<dbReference type="InParanoid" id="K1QK23"/>
<keyword evidence="5" id="KW-0863">Zinc-finger</keyword>
<reference evidence="12" key="1">
    <citation type="journal article" date="2012" name="Nature">
        <title>The oyster genome reveals stress adaptation and complexity of shell formation.</title>
        <authorList>
            <person name="Zhang G."/>
            <person name="Fang X."/>
            <person name="Guo X."/>
            <person name="Li L."/>
            <person name="Luo R."/>
            <person name="Xu F."/>
            <person name="Yang P."/>
            <person name="Zhang L."/>
            <person name="Wang X."/>
            <person name="Qi H."/>
            <person name="Xiong Z."/>
            <person name="Que H."/>
            <person name="Xie Y."/>
            <person name="Holland P.W."/>
            <person name="Paps J."/>
            <person name="Zhu Y."/>
            <person name="Wu F."/>
            <person name="Chen Y."/>
            <person name="Wang J."/>
            <person name="Peng C."/>
            <person name="Meng J."/>
            <person name="Yang L."/>
            <person name="Liu J."/>
            <person name="Wen B."/>
            <person name="Zhang N."/>
            <person name="Huang Z."/>
            <person name="Zhu Q."/>
            <person name="Feng Y."/>
            <person name="Mount A."/>
            <person name="Hedgecock D."/>
            <person name="Xu Z."/>
            <person name="Liu Y."/>
            <person name="Domazet-Loso T."/>
            <person name="Du Y."/>
            <person name="Sun X."/>
            <person name="Zhang S."/>
            <person name="Liu B."/>
            <person name="Cheng P."/>
            <person name="Jiang X."/>
            <person name="Li J."/>
            <person name="Fan D."/>
            <person name="Wang W."/>
            <person name="Fu W."/>
            <person name="Wang T."/>
            <person name="Wang B."/>
            <person name="Zhang J."/>
            <person name="Peng Z."/>
            <person name="Li Y."/>
            <person name="Li N."/>
            <person name="Wang J."/>
            <person name="Chen M."/>
            <person name="He Y."/>
            <person name="Tan F."/>
            <person name="Song X."/>
            <person name="Zheng Q."/>
            <person name="Huang R."/>
            <person name="Yang H."/>
            <person name="Du X."/>
            <person name="Chen L."/>
            <person name="Yang M."/>
            <person name="Gaffney P.M."/>
            <person name="Wang S."/>
            <person name="Luo L."/>
            <person name="She Z."/>
            <person name="Ming Y."/>
            <person name="Huang W."/>
            <person name="Zhang S."/>
            <person name="Huang B."/>
            <person name="Zhang Y."/>
            <person name="Qu T."/>
            <person name="Ni P."/>
            <person name="Miao G."/>
            <person name="Wang J."/>
            <person name="Wang Q."/>
            <person name="Steinberg C.E."/>
            <person name="Wang H."/>
            <person name="Li N."/>
            <person name="Qian L."/>
            <person name="Zhang G."/>
            <person name="Li Y."/>
            <person name="Yang H."/>
            <person name="Liu X."/>
            <person name="Wang J."/>
            <person name="Yin Y."/>
            <person name="Wang J."/>
        </authorList>
    </citation>
    <scope>NUCLEOTIDE SEQUENCE [LARGE SCALE GENOMIC DNA]</scope>
    <source>
        <strain evidence="12">05x7-T-G4-1.051#20</strain>
    </source>
</reference>
<dbReference type="GO" id="GO:0006412">
    <property type="term" value="P:translation"/>
    <property type="evidence" value="ECO:0007669"/>
    <property type="project" value="TreeGrafter"/>
</dbReference>
<feature type="domain" description="3CxxC-type" evidence="11">
    <location>
        <begin position="56"/>
        <end position="144"/>
    </location>
</feature>
<keyword evidence="7" id="KW-0862">Zinc</keyword>
<keyword evidence="9" id="KW-0896">Oogenesis</keyword>
<evidence type="ECO:0000256" key="1">
    <source>
        <dbReference type="ARBA" id="ARBA00004496"/>
    </source>
</evidence>
<organism evidence="12">
    <name type="scientific">Magallana gigas</name>
    <name type="common">Pacific oyster</name>
    <name type="synonym">Crassostrea gigas</name>
    <dbReference type="NCBI Taxonomy" id="29159"/>
    <lineage>
        <taxon>Eukaryota</taxon>
        <taxon>Metazoa</taxon>
        <taxon>Spiralia</taxon>
        <taxon>Lophotrochozoa</taxon>
        <taxon>Mollusca</taxon>
        <taxon>Bivalvia</taxon>
        <taxon>Autobranchia</taxon>
        <taxon>Pteriomorphia</taxon>
        <taxon>Ostreida</taxon>
        <taxon>Ostreoidea</taxon>
        <taxon>Ostreidae</taxon>
        <taxon>Magallana</taxon>
    </lineage>
</organism>
<dbReference type="GO" id="GO:0003729">
    <property type="term" value="F:mRNA binding"/>
    <property type="evidence" value="ECO:0007669"/>
    <property type="project" value="UniProtKB-ARBA"/>
</dbReference>
<keyword evidence="8" id="KW-0694">RNA-binding</keyword>
<evidence type="ECO:0000256" key="10">
    <source>
        <dbReference type="ARBA" id="ARBA00034699"/>
    </source>
</evidence>
<dbReference type="GO" id="GO:0008270">
    <property type="term" value="F:zinc ion binding"/>
    <property type="evidence" value="ECO:0007669"/>
    <property type="project" value="UniProtKB-KW"/>
</dbReference>
<dbReference type="GO" id="GO:0048477">
    <property type="term" value="P:oogenesis"/>
    <property type="evidence" value="ECO:0007669"/>
    <property type="project" value="UniProtKB-KW"/>
</dbReference>
<evidence type="ECO:0000256" key="7">
    <source>
        <dbReference type="ARBA" id="ARBA00022833"/>
    </source>
</evidence>
<proteinExistence type="inferred from homology"/>
<evidence type="ECO:0000256" key="6">
    <source>
        <dbReference type="ARBA" id="ARBA00022782"/>
    </source>
</evidence>
<evidence type="ECO:0000256" key="9">
    <source>
        <dbReference type="ARBA" id="ARBA00022943"/>
    </source>
</evidence>
<dbReference type="HOGENOM" id="CLU_1751447_0_0_1"/>
<keyword evidence="6" id="KW-0221">Differentiation</keyword>
<dbReference type="PANTHER" id="PTHR31054:SF3">
    <property type="entry name" value="ZYGOTE ARREST PROTEIN 1-LIKE"/>
    <property type="match status" value="1"/>
</dbReference>
<dbReference type="EMBL" id="JH817548">
    <property type="protein sequence ID" value="EKC29225.1"/>
    <property type="molecule type" value="Genomic_DNA"/>
</dbReference>
<comment type="similarity">
    <text evidence="10">Belongs to the ZAR1 family.</text>
</comment>
<comment type="subcellular location">
    <subcellularLocation>
        <location evidence="1">Cytoplasm</location>
    </subcellularLocation>
</comment>
<protein>
    <submittedName>
        <fullName evidence="12">Zygote arrest protein 1</fullName>
    </submittedName>
</protein>
<dbReference type="GO" id="GO:0017148">
    <property type="term" value="P:negative regulation of translation"/>
    <property type="evidence" value="ECO:0007669"/>
    <property type="project" value="UniProtKB-ARBA"/>
</dbReference>
<evidence type="ECO:0000256" key="3">
    <source>
        <dbReference type="ARBA" id="ARBA00022490"/>
    </source>
</evidence>
<evidence type="ECO:0000256" key="5">
    <source>
        <dbReference type="ARBA" id="ARBA00022771"/>
    </source>
</evidence>